<dbReference type="InterPro" id="IPR015590">
    <property type="entry name" value="Aldehyde_DH_dom"/>
</dbReference>
<dbReference type="InterPro" id="IPR016161">
    <property type="entry name" value="Ald_DH/histidinol_DH"/>
</dbReference>
<comment type="similarity">
    <text evidence="1">Belongs to the aldehyde dehydrogenase family.</text>
</comment>
<protein>
    <recommendedName>
        <fullName evidence="2">Aldehyde dehydrogenase domain-containing protein</fullName>
    </recommendedName>
</protein>
<gene>
    <name evidence="3" type="ORF">AAF712_003711</name>
</gene>
<dbReference type="EMBL" id="JBBXMP010000013">
    <property type="protein sequence ID" value="KAL0069346.1"/>
    <property type="molecule type" value="Genomic_DNA"/>
</dbReference>
<name>A0ABR3A7R2_9AGAR</name>
<organism evidence="3 4">
    <name type="scientific">Marasmius tenuissimus</name>
    <dbReference type="NCBI Taxonomy" id="585030"/>
    <lineage>
        <taxon>Eukaryota</taxon>
        <taxon>Fungi</taxon>
        <taxon>Dikarya</taxon>
        <taxon>Basidiomycota</taxon>
        <taxon>Agaricomycotina</taxon>
        <taxon>Agaricomycetes</taxon>
        <taxon>Agaricomycetidae</taxon>
        <taxon>Agaricales</taxon>
        <taxon>Marasmiineae</taxon>
        <taxon>Marasmiaceae</taxon>
        <taxon>Marasmius</taxon>
    </lineage>
</organism>
<evidence type="ECO:0000256" key="1">
    <source>
        <dbReference type="ARBA" id="ARBA00009986"/>
    </source>
</evidence>
<feature type="domain" description="Aldehyde dehydrogenase" evidence="2">
    <location>
        <begin position="30"/>
        <end position="112"/>
    </location>
</feature>
<keyword evidence="4" id="KW-1185">Reference proteome</keyword>
<dbReference type="InterPro" id="IPR016162">
    <property type="entry name" value="Ald_DH_N"/>
</dbReference>
<dbReference type="PANTHER" id="PTHR11699">
    <property type="entry name" value="ALDEHYDE DEHYDROGENASE-RELATED"/>
    <property type="match status" value="1"/>
</dbReference>
<evidence type="ECO:0000313" key="4">
    <source>
        <dbReference type="Proteomes" id="UP001437256"/>
    </source>
</evidence>
<dbReference type="Proteomes" id="UP001437256">
    <property type="component" value="Unassembled WGS sequence"/>
</dbReference>
<accession>A0ABR3A7R2</accession>
<dbReference type="Gene3D" id="3.40.605.10">
    <property type="entry name" value="Aldehyde Dehydrogenase, Chain A, domain 1"/>
    <property type="match status" value="1"/>
</dbReference>
<evidence type="ECO:0000259" key="2">
    <source>
        <dbReference type="Pfam" id="PF00171"/>
    </source>
</evidence>
<dbReference type="Pfam" id="PF00171">
    <property type="entry name" value="Aldedh"/>
    <property type="match status" value="1"/>
</dbReference>
<sequence>MSPTFSHEFNTPSFKGKVNFPTGLYINGKFVDGADKSTIDVVNPTNGQVVTKIAEGTAKDVDAAVDAAQKAFDTVWGLKASGGQRARLLTKLWQAMEAAQQELAALEVLDNGT</sequence>
<reference evidence="3 4" key="1">
    <citation type="submission" date="2024-05" db="EMBL/GenBank/DDBJ databases">
        <title>A draft genome resource for the thread blight pathogen Marasmius tenuissimus strain MS-2.</title>
        <authorList>
            <person name="Yulfo-Soto G.E."/>
            <person name="Baruah I.K."/>
            <person name="Amoako-Attah I."/>
            <person name="Bukari Y."/>
            <person name="Meinhardt L.W."/>
            <person name="Bailey B.A."/>
            <person name="Cohen S.P."/>
        </authorList>
    </citation>
    <scope>NUCLEOTIDE SEQUENCE [LARGE SCALE GENOMIC DNA]</scope>
    <source>
        <strain evidence="3 4">MS-2</strain>
    </source>
</reference>
<evidence type="ECO:0000313" key="3">
    <source>
        <dbReference type="EMBL" id="KAL0069346.1"/>
    </source>
</evidence>
<dbReference type="SUPFAM" id="SSF53720">
    <property type="entry name" value="ALDH-like"/>
    <property type="match status" value="1"/>
</dbReference>
<proteinExistence type="inferred from homology"/>
<comment type="caution">
    <text evidence="3">The sequence shown here is derived from an EMBL/GenBank/DDBJ whole genome shotgun (WGS) entry which is preliminary data.</text>
</comment>